<feature type="compositionally biased region" description="Polar residues" evidence="2">
    <location>
        <begin position="223"/>
        <end position="233"/>
    </location>
</feature>
<name>A0A8K0JRT2_9TREE</name>
<dbReference type="Proteomes" id="UP000812966">
    <property type="component" value="Unassembled WGS sequence"/>
</dbReference>
<evidence type="ECO:0000256" key="1">
    <source>
        <dbReference type="PROSITE-ProRule" id="PRU00175"/>
    </source>
</evidence>
<feature type="region of interest" description="Disordered" evidence="2">
    <location>
        <begin position="721"/>
        <end position="761"/>
    </location>
</feature>
<dbReference type="SUPFAM" id="SSF57850">
    <property type="entry name" value="RING/U-box"/>
    <property type="match status" value="1"/>
</dbReference>
<evidence type="ECO:0000256" key="2">
    <source>
        <dbReference type="SAM" id="MobiDB-lite"/>
    </source>
</evidence>
<dbReference type="PANTHER" id="PTHR10579:SF43">
    <property type="entry name" value="ZINC FINGER (C3HC4-TYPE RING FINGER) FAMILY PROTEIN"/>
    <property type="match status" value="1"/>
</dbReference>
<protein>
    <recommendedName>
        <fullName evidence="7">RING-type domain-containing protein</fullName>
    </recommendedName>
</protein>
<sequence length="968" mass="105227">MEKLDDEVCVICCESLNPLYRLAGEKPNVTSACGHSLHHACFTAVYGPVKLALSRRDLGVCGVCRQPMRLDQDEVNGTNRSRRGNNITTSSRGQLPSEFTKATRSPMVDAASMSSFASSADKNEQEADDPVDIPRKTSGSGSMIPQVVVPTITVKAEHSIISKRVDNAKRGLTCMITVQVPPSGRRPFYKSRDAESPASIDSQSGMPRARTIGGLSSAVPATPDSSVPPSSARSLGPDPFAHVAADLKHRLADFKSSGLDTLGRIRLFDILQVRKGQFVLDIMVFLYDMAIVCVAEEKKRGLKSLLTSSSSSNNLRGGDDRNSKKSKAPLKLKGRIYFRDVSRIVDSSLAGELSVTIQMKATNIESFILVFRDKSAQSLWMNTLNMALAECNGASSAIPMTPVSPPNSGISSKLARMGIQEQVVSATQFRKESMSSAVSLQTTSDVSVAKPLAPVHTPLDLVIVVPVPSMKSPASASTTLKLDLVSSTLNFIVASLGNHDRICIVAYQAGFDGWVKRTPFLNATRYESRKRLDKFVLSLVDNEGDTYEQFAVPGTRDEQIDIVSAVNASLDNTLQRKGKNPISGMIVVSDTGGIPSRSSMDLVIARLEAANVPIHAVGFTKSHEPSPLWLLSNATHGTYVSLTHDWNQLRDVCAGILGGLMSIVMGSVKLSLSATVPQFRIRRVQGAQSTMISTDGHTSEVDLGHLVSGSKIEVLVDLERERSGSVDENGDPSDDDAHSAGSSLHQVQKTRSIANAEPHSADSNLNQMWEEGALEEIPLLSVDCQYMDPAARRQIARLSDPRLLMITLSASQPSKQVAAPEILRRKAELLASESMTRAVLLVSRNNWAQARRIISETSKILAFNLSNAMNSIPNTLQRATPSAIRKETEARVTTHLYSAILEDLDVLGEGCDEEVKEVFERDQRTYSAQQALILRKQLSWTSRSATEQLYITEGSQELLGISRSWSQR</sequence>
<feature type="region of interest" description="Disordered" evidence="2">
    <location>
        <begin position="183"/>
        <end position="235"/>
    </location>
</feature>
<evidence type="ECO:0000259" key="3">
    <source>
        <dbReference type="PROSITE" id="PS50089"/>
    </source>
</evidence>
<keyword evidence="1" id="KW-0479">Metal-binding</keyword>
<dbReference type="EMBL" id="JABELV010000008">
    <property type="protein sequence ID" value="KAG7571364.1"/>
    <property type="molecule type" value="Genomic_DNA"/>
</dbReference>
<evidence type="ECO:0000259" key="4">
    <source>
        <dbReference type="PROSITE" id="PS50234"/>
    </source>
</evidence>
<proteinExistence type="predicted"/>
<feature type="compositionally biased region" description="Low complexity" evidence="2">
    <location>
        <begin position="110"/>
        <end position="120"/>
    </location>
</feature>
<accession>A0A8K0JRT2</accession>
<dbReference type="InterPro" id="IPR036465">
    <property type="entry name" value="vWFA_dom_sf"/>
</dbReference>
<dbReference type="InterPro" id="IPR001841">
    <property type="entry name" value="Znf_RING"/>
</dbReference>
<evidence type="ECO:0000313" key="6">
    <source>
        <dbReference type="Proteomes" id="UP000812966"/>
    </source>
</evidence>
<evidence type="ECO:0008006" key="7">
    <source>
        <dbReference type="Google" id="ProtNLM"/>
    </source>
</evidence>
<keyword evidence="1" id="KW-0863">Zinc-finger</keyword>
<feature type="region of interest" description="Disordered" evidence="2">
    <location>
        <begin position="74"/>
        <end position="142"/>
    </location>
</feature>
<gene>
    <name evidence="5" type="ORF">FFLO_00716</name>
</gene>
<keyword evidence="6" id="KW-1185">Reference proteome</keyword>
<feature type="region of interest" description="Disordered" evidence="2">
    <location>
        <begin position="308"/>
        <end position="327"/>
    </location>
</feature>
<dbReference type="InterPro" id="IPR011993">
    <property type="entry name" value="PH-like_dom_sf"/>
</dbReference>
<dbReference type="SUPFAM" id="SSF53300">
    <property type="entry name" value="vWA-like"/>
    <property type="match status" value="1"/>
</dbReference>
<dbReference type="PANTHER" id="PTHR10579">
    <property type="entry name" value="CALCIUM-ACTIVATED CHLORIDE CHANNEL REGULATOR"/>
    <property type="match status" value="1"/>
</dbReference>
<feature type="compositionally biased region" description="Polar residues" evidence="2">
    <location>
        <begin position="740"/>
        <end position="753"/>
    </location>
</feature>
<reference evidence="5" key="1">
    <citation type="submission" date="2020-04" db="EMBL/GenBank/DDBJ databases">
        <title>Analysis of mating type loci in Filobasidium floriforme.</title>
        <authorList>
            <person name="Nowrousian M."/>
        </authorList>
    </citation>
    <scope>NUCLEOTIDE SEQUENCE</scope>
    <source>
        <strain evidence="5">CBS 6242</strain>
    </source>
</reference>
<feature type="domain" description="RING-type" evidence="3">
    <location>
        <begin position="9"/>
        <end position="65"/>
    </location>
</feature>
<dbReference type="InterPro" id="IPR051266">
    <property type="entry name" value="CLCR"/>
</dbReference>
<dbReference type="Gene3D" id="2.30.29.30">
    <property type="entry name" value="Pleckstrin-homology domain (PH domain)/Phosphotyrosine-binding domain (PTB)"/>
    <property type="match status" value="1"/>
</dbReference>
<comment type="caution">
    <text evidence="5">The sequence shown here is derived from an EMBL/GenBank/DDBJ whole genome shotgun (WGS) entry which is preliminary data.</text>
</comment>
<dbReference type="InterPro" id="IPR013083">
    <property type="entry name" value="Znf_RING/FYVE/PHD"/>
</dbReference>
<feature type="domain" description="VWFA" evidence="4">
    <location>
        <begin position="460"/>
        <end position="660"/>
    </location>
</feature>
<organism evidence="5 6">
    <name type="scientific">Filobasidium floriforme</name>
    <dbReference type="NCBI Taxonomy" id="5210"/>
    <lineage>
        <taxon>Eukaryota</taxon>
        <taxon>Fungi</taxon>
        <taxon>Dikarya</taxon>
        <taxon>Basidiomycota</taxon>
        <taxon>Agaricomycotina</taxon>
        <taxon>Tremellomycetes</taxon>
        <taxon>Filobasidiales</taxon>
        <taxon>Filobasidiaceae</taxon>
        <taxon>Filobasidium</taxon>
    </lineage>
</organism>
<evidence type="ECO:0000313" key="5">
    <source>
        <dbReference type="EMBL" id="KAG7571364.1"/>
    </source>
</evidence>
<dbReference type="AlphaFoldDB" id="A0A8K0JRT2"/>
<dbReference type="GO" id="GO:0008270">
    <property type="term" value="F:zinc ion binding"/>
    <property type="evidence" value="ECO:0007669"/>
    <property type="project" value="UniProtKB-KW"/>
</dbReference>
<dbReference type="InterPro" id="IPR002035">
    <property type="entry name" value="VWF_A"/>
</dbReference>
<dbReference type="Gene3D" id="3.40.50.410">
    <property type="entry name" value="von Willebrand factor, type A domain"/>
    <property type="match status" value="1"/>
</dbReference>
<keyword evidence="1" id="KW-0862">Zinc</keyword>
<dbReference type="OrthoDB" id="299997at2759"/>
<dbReference type="PROSITE" id="PS50234">
    <property type="entry name" value="VWFA"/>
    <property type="match status" value="1"/>
</dbReference>
<dbReference type="Gene3D" id="3.30.40.10">
    <property type="entry name" value="Zinc/RING finger domain, C3HC4 (zinc finger)"/>
    <property type="match status" value="1"/>
</dbReference>
<dbReference type="PROSITE" id="PS50089">
    <property type="entry name" value="ZF_RING_2"/>
    <property type="match status" value="1"/>
</dbReference>
<feature type="compositionally biased region" description="Polar residues" evidence="2">
    <location>
        <begin position="75"/>
        <end position="94"/>
    </location>
</feature>
<dbReference type="Pfam" id="PF15411">
    <property type="entry name" value="PH_10"/>
    <property type="match status" value="1"/>
</dbReference>